<comment type="function">
    <text evidence="6">Required for ribosome biogenesis. Part of a complex which catalyzes pseudouridylation of rRNA. This involves the isomerization of uridine such that the ribose is subsequently attached to C5, instead of the normal N1. Pseudouridine ('psi') residues may serve to stabilize the conformation of rRNAs.</text>
</comment>
<dbReference type="Pfam" id="PF01248">
    <property type="entry name" value="Ribosomal_L7Ae"/>
    <property type="match status" value="1"/>
</dbReference>
<accession>A0A427YB67</accession>
<feature type="domain" description="Ribosomal protein eL8/eL30/eS12/Gadd45" evidence="8">
    <location>
        <begin position="72"/>
        <end position="157"/>
    </location>
</feature>
<evidence type="ECO:0000256" key="1">
    <source>
        <dbReference type="ARBA" id="ARBA00004604"/>
    </source>
</evidence>
<feature type="region of interest" description="Disordered" evidence="7">
    <location>
        <begin position="1"/>
        <end position="20"/>
    </location>
</feature>
<evidence type="ECO:0000256" key="2">
    <source>
        <dbReference type="ARBA" id="ARBA00007337"/>
    </source>
</evidence>
<gene>
    <name evidence="9" type="primary">NHP2</name>
    <name evidence="9" type="ORF">EHS24_000788</name>
</gene>
<evidence type="ECO:0000259" key="8">
    <source>
        <dbReference type="Pfam" id="PF01248"/>
    </source>
</evidence>
<dbReference type="PRINTS" id="PR00883">
    <property type="entry name" value="NUCLEARHMG"/>
</dbReference>
<comment type="function">
    <text evidence="6">Common component of the spliceosome and rRNA processing machinery.</text>
</comment>
<dbReference type="GO" id="GO:0003723">
    <property type="term" value="F:RNA binding"/>
    <property type="evidence" value="ECO:0007669"/>
    <property type="project" value="UniProtKB-UniRule"/>
</dbReference>
<dbReference type="Gene3D" id="3.30.1330.30">
    <property type="match status" value="1"/>
</dbReference>
<dbReference type="InterPro" id="IPR050257">
    <property type="entry name" value="eL8/uL1-like"/>
</dbReference>
<dbReference type="RefSeq" id="XP_028480462.1">
    <property type="nucleotide sequence ID" value="XM_028616605.1"/>
</dbReference>
<comment type="caution">
    <text evidence="9">The sequence shown here is derived from an EMBL/GenBank/DDBJ whole genome shotgun (WGS) entry which is preliminary data.</text>
</comment>
<evidence type="ECO:0000256" key="5">
    <source>
        <dbReference type="ARBA" id="ARBA00023274"/>
    </source>
</evidence>
<evidence type="ECO:0000256" key="7">
    <source>
        <dbReference type="SAM" id="MobiDB-lite"/>
    </source>
</evidence>
<dbReference type="Proteomes" id="UP000279236">
    <property type="component" value="Unassembled WGS sequence"/>
</dbReference>
<dbReference type="PANTHER" id="PTHR23105">
    <property type="entry name" value="RIBOSOMAL PROTEIN L7AE FAMILY MEMBER"/>
    <property type="match status" value="1"/>
</dbReference>
<sequence length="206" mass="22398">MAKDAELKEEKKKKRKSEVADLDVDAEAKKAKKEKRKSLAAEDGEKVPSSRFPLTPSPPIAVPLAGKKLSKKVLKTVKRASKARQLKRGVKEVVKSLRKGEKGLLVLAANITPIDVISHLPVLAEDTQGVEYVWVTSKEELGAASGTKRATSCVLICHSANALSSSAPIKRGKDAKVATAEETAEWKEGLEECLEEVKKLETTVKY</sequence>
<dbReference type="STRING" id="105984.A0A427YB67"/>
<protein>
    <recommendedName>
        <fullName evidence="6">H/ACA ribonucleoprotein complex subunit 2</fullName>
    </recommendedName>
    <alternativeName>
        <fullName evidence="6">Nucleolar protein family A member 2</fullName>
    </alternativeName>
</protein>
<keyword evidence="10" id="KW-1185">Reference proteome</keyword>
<dbReference type="SUPFAM" id="SSF55315">
    <property type="entry name" value="L30e-like"/>
    <property type="match status" value="1"/>
</dbReference>
<dbReference type="GO" id="GO:0031120">
    <property type="term" value="P:snRNA pseudouridine synthesis"/>
    <property type="evidence" value="ECO:0007669"/>
    <property type="project" value="UniProtKB-UniRule"/>
</dbReference>
<dbReference type="GeneID" id="39585331"/>
<dbReference type="InterPro" id="IPR018492">
    <property type="entry name" value="Ribosomal_eL8/Nhp2"/>
</dbReference>
<dbReference type="InterPro" id="IPR029064">
    <property type="entry name" value="Ribosomal_eL30-like_sf"/>
</dbReference>
<dbReference type="OrthoDB" id="5364946at2759"/>
<reference evidence="9 10" key="1">
    <citation type="submission" date="2018-11" db="EMBL/GenBank/DDBJ databases">
        <title>Genome sequence of Apiotrichum porosum DSM 27194.</title>
        <authorList>
            <person name="Aliyu H."/>
            <person name="Gorte O."/>
            <person name="Ochsenreither K."/>
        </authorList>
    </citation>
    <scope>NUCLEOTIDE SEQUENCE [LARGE SCALE GENOMIC DNA]</scope>
    <source>
        <strain evidence="9 10">DSM 27194</strain>
    </source>
</reference>
<dbReference type="PRINTS" id="PR00881">
    <property type="entry name" value="L7ARS6FAMILY"/>
</dbReference>
<evidence type="ECO:0000256" key="3">
    <source>
        <dbReference type="ARBA" id="ARBA00022884"/>
    </source>
</evidence>
<keyword evidence="4 6" id="KW-0539">Nucleus</keyword>
<dbReference type="EMBL" id="RSCE01000001">
    <property type="protein sequence ID" value="RSH88254.1"/>
    <property type="molecule type" value="Genomic_DNA"/>
</dbReference>
<name>A0A427YB67_9TREE</name>
<feature type="compositionally biased region" description="Basic and acidic residues" evidence="7">
    <location>
        <begin position="37"/>
        <end position="48"/>
    </location>
</feature>
<evidence type="ECO:0000256" key="6">
    <source>
        <dbReference type="RuleBase" id="RU366039"/>
    </source>
</evidence>
<keyword evidence="3 6" id="KW-0694">RNA-binding</keyword>
<feature type="region of interest" description="Disordered" evidence="7">
    <location>
        <begin position="27"/>
        <end position="59"/>
    </location>
</feature>
<evidence type="ECO:0000313" key="9">
    <source>
        <dbReference type="EMBL" id="RSH88254.1"/>
    </source>
</evidence>
<dbReference type="GO" id="GO:0031429">
    <property type="term" value="C:box H/ACA snoRNP complex"/>
    <property type="evidence" value="ECO:0007669"/>
    <property type="project" value="UniProtKB-UniRule"/>
</dbReference>
<feature type="compositionally biased region" description="Basic and acidic residues" evidence="7">
    <location>
        <begin position="1"/>
        <end position="10"/>
    </location>
</feature>
<dbReference type="AlphaFoldDB" id="A0A427YB67"/>
<evidence type="ECO:0000313" key="10">
    <source>
        <dbReference type="Proteomes" id="UP000279236"/>
    </source>
</evidence>
<organism evidence="9 10">
    <name type="scientific">Apiotrichum porosum</name>
    <dbReference type="NCBI Taxonomy" id="105984"/>
    <lineage>
        <taxon>Eukaryota</taxon>
        <taxon>Fungi</taxon>
        <taxon>Dikarya</taxon>
        <taxon>Basidiomycota</taxon>
        <taxon>Agaricomycotina</taxon>
        <taxon>Tremellomycetes</taxon>
        <taxon>Trichosporonales</taxon>
        <taxon>Trichosporonaceae</taxon>
        <taxon>Apiotrichum</taxon>
    </lineage>
</organism>
<evidence type="ECO:0000256" key="4">
    <source>
        <dbReference type="ARBA" id="ARBA00023242"/>
    </source>
</evidence>
<keyword evidence="5 6" id="KW-0687">Ribonucleoprotein</keyword>
<comment type="subcellular location">
    <subcellularLocation>
        <location evidence="1 6">Nucleus</location>
        <location evidence="1 6">Nucleolus</location>
    </subcellularLocation>
</comment>
<comment type="similarity">
    <text evidence="2 6">Belongs to the eukaryotic ribosomal protein eL8 family.</text>
</comment>
<dbReference type="InterPro" id="IPR004038">
    <property type="entry name" value="Ribosomal_eL8/eL30/eS12/Gad45"/>
</dbReference>
<proteinExistence type="inferred from homology"/>
<dbReference type="InterPro" id="IPR002415">
    <property type="entry name" value="H/ACA_rnp_Nhp2-like"/>
</dbReference>
<dbReference type="GO" id="GO:0000398">
    <property type="term" value="P:mRNA splicing, via spliceosome"/>
    <property type="evidence" value="ECO:0007669"/>
    <property type="project" value="UniProtKB-UniRule"/>
</dbReference>